<dbReference type="Pfam" id="PF05163">
    <property type="entry name" value="DinB"/>
    <property type="match status" value="1"/>
</dbReference>
<dbReference type="EMBL" id="FPJE01000003">
    <property type="protein sequence ID" value="SFW26854.1"/>
    <property type="molecule type" value="Genomic_DNA"/>
</dbReference>
<organism evidence="4 5">
    <name type="scientific">Sinomicrobium oceani</name>
    <dbReference type="NCBI Taxonomy" id="1150368"/>
    <lineage>
        <taxon>Bacteria</taxon>
        <taxon>Pseudomonadati</taxon>
        <taxon>Bacteroidota</taxon>
        <taxon>Flavobacteriia</taxon>
        <taxon>Flavobacteriales</taxon>
        <taxon>Flavobacteriaceae</taxon>
        <taxon>Sinomicrobium</taxon>
    </lineage>
</organism>
<dbReference type="InterPro" id="IPR034660">
    <property type="entry name" value="DinB/YfiT-like"/>
</dbReference>
<evidence type="ECO:0000256" key="1">
    <source>
        <dbReference type="ARBA" id="ARBA00008635"/>
    </source>
</evidence>
<reference evidence="4 5" key="1">
    <citation type="submission" date="2016-11" db="EMBL/GenBank/DDBJ databases">
        <authorList>
            <person name="Jaros S."/>
            <person name="Januszkiewicz K."/>
            <person name="Wedrychowicz H."/>
        </authorList>
    </citation>
    <scope>NUCLEOTIDE SEQUENCE [LARGE SCALE GENOMIC DNA]</scope>
    <source>
        <strain evidence="4 5">CGMCC 1.12145</strain>
    </source>
</reference>
<dbReference type="GO" id="GO:0046872">
    <property type="term" value="F:metal ion binding"/>
    <property type="evidence" value="ECO:0007669"/>
    <property type="project" value="UniProtKB-KW"/>
</dbReference>
<accession>A0A1K1MXX5</accession>
<dbReference type="Gene3D" id="1.20.120.450">
    <property type="entry name" value="dinb family like domain"/>
    <property type="match status" value="1"/>
</dbReference>
<dbReference type="InterPro" id="IPR007837">
    <property type="entry name" value="DinB"/>
</dbReference>
<protein>
    <submittedName>
        <fullName evidence="4">Uncharacterized damage-inducible protein DinB (Forms a four-helix bundle)</fullName>
    </submittedName>
</protein>
<dbReference type="AlphaFoldDB" id="A0A1K1MXX5"/>
<sequence length="147" mass="17598">MEQFLKELFEYSHHFNQKLSDIFIDRPDKTSEKAVKLFNHILNAHQIWNNRIHPEQSTFGVWELHDIKDLKSIDKTNYEHSLQILDKFALYDHVEYTNTKGQPFNKNVLNICFHIINHSTYHRGQIATEFRLNGLEPLVTDYIHYKS</sequence>
<proteinExistence type="inferred from homology"/>
<dbReference type="OrthoDB" id="9811413at2"/>
<comment type="similarity">
    <text evidence="1">Belongs to the DinB family.</text>
</comment>
<name>A0A1K1MXX5_9FLAO</name>
<evidence type="ECO:0000313" key="4">
    <source>
        <dbReference type="EMBL" id="SFW26854.1"/>
    </source>
</evidence>
<evidence type="ECO:0000256" key="2">
    <source>
        <dbReference type="ARBA" id="ARBA00022723"/>
    </source>
</evidence>
<dbReference type="SUPFAM" id="SSF109854">
    <property type="entry name" value="DinB/YfiT-like putative metalloenzymes"/>
    <property type="match status" value="1"/>
</dbReference>
<feature type="binding site" evidence="3">
    <location>
        <position position="40"/>
    </location>
    <ligand>
        <name>a divalent metal cation</name>
        <dbReference type="ChEBI" id="CHEBI:60240"/>
    </ligand>
</feature>
<dbReference type="STRING" id="1150368.SAMN02927921_00859"/>
<feature type="binding site" evidence="3">
    <location>
        <position position="118"/>
    </location>
    <ligand>
        <name>a divalent metal cation</name>
        <dbReference type="ChEBI" id="CHEBI:60240"/>
    </ligand>
</feature>
<gene>
    <name evidence="4" type="ORF">SAMN02927921_00859</name>
</gene>
<feature type="binding site" evidence="3">
    <location>
        <position position="122"/>
    </location>
    <ligand>
        <name>a divalent metal cation</name>
        <dbReference type="ChEBI" id="CHEBI:60240"/>
    </ligand>
</feature>
<keyword evidence="5" id="KW-1185">Reference proteome</keyword>
<evidence type="ECO:0000256" key="3">
    <source>
        <dbReference type="PIRSR" id="PIRSR607837-1"/>
    </source>
</evidence>
<dbReference type="RefSeq" id="WP_072316118.1">
    <property type="nucleotide sequence ID" value="NZ_FPJE01000003.1"/>
</dbReference>
<dbReference type="PANTHER" id="PTHR37302:SF3">
    <property type="entry name" value="DAMAGE-INDUCIBLE PROTEIN DINB"/>
    <property type="match status" value="1"/>
</dbReference>
<keyword evidence="2 3" id="KW-0479">Metal-binding</keyword>
<dbReference type="PANTHER" id="PTHR37302">
    <property type="entry name" value="SLR1116 PROTEIN"/>
    <property type="match status" value="1"/>
</dbReference>
<evidence type="ECO:0000313" key="5">
    <source>
        <dbReference type="Proteomes" id="UP000182248"/>
    </source>
</evidence>
<dbReference type="Proteomes" id="UP000182248">
    <property type="component" value="Unassembled WGS sequence"/>
</dbReference>